<name>A0A132ABA1_SARSC</name>
<comment type="caution">
    <text evidence="1">The sequence shown here is derived from an EMBL/GenBank/DDBJ whole genome shotgun (WGS) entry which is preliminary data.</text>
</comment>
<dbReference type="Proteomes" id="UP000616769">
    <property type="component" value="Unassembled WGS sequence"/>
</dbReference>
<gene>
    <name evidence="1" type="ORF">QR98_0062290</name>
</gene>
<evidence type="ECO:0000313" key="2">
    <source>
        <dbReference type="Proteomes" id="UP000616769"/>
    </source>
</evidence>
<evidence type="ECO:0000313" key="1">
    <source>
        <dbReference type="EMBL" id="KPM07730.1"/>
    </source>
</evidence>
<accession>A0A132ABA1</accession>
<dbReference type="AlphaFoldDB" id="A0A132ABA1"/>
<protein>
    <submittedName>
        <fullName evidence="1">Uncharacterized protein</fullName>
    </submittedName>
</protein>
<reference evidence="1 2" key="1">
    <citation type="journal article" date="2015" name="Parasit. Vectors">
        <title>Draft genome of the scabies mite.</title>
        <authorList>
            <person name="Rider S.D.Jr."/>
            <person name="Morgan M.S."/>
            <person name="Arlian L.G."/>
        </authorList>
    </citation>
    <scope>NUCLEOTIDE SEQUENCE [LARGE SCALE GENOMIC DNA]</scope>
    <source>
        <strain evidence="1">Arlian Lab</strain>
    </source>
</reference>
<proteinExistence type="predicted"/>
<organism evidence="1 2">
    <name type="scientific">Sarcoptes scabiei</name>
    <name type="common">Itch mite</name>
    <name type="synonym">Acarus scabiei</name>
    <dbReference type="NCBI Taxonomy" id="52283"/>
    <lineage>
        <taxon>Eukaryota</taxon>
        <taxon>Metazoa</taxon>
        <taxon>Ecdysozoa</taxon>
        <taxon>Arthropoda</taxon>
        <taxon>Chelicerata</taxon>
        <taxon>Arachnida</taxon>
        <taxon>Acari</taxon>
        <taxon>Acariformes</taxon>
        <taxon>Sarcoptiformes</taxon>
        <taxon>Astigmata</taxon>
        <taxon>Psoroptidia</taxon>
        <taxon>Sarcoptoidea</taxon>
        <taxon>Sarcoptidae</taxon>
        <taxon>Sarcoptinae</taxon>
        <taxon>Sarcoptes</taxon>
    </lineage>
</organism>
<dbReference type="EMBL" id="JXLN01011834">
    <property type="protein sequence ID" value="KPM07730.1"/>
    <property type="molecule type" value="Genomic_DNA"/>
</dbReference>
<sequence>MVNLKFNRFEVDSMTIGQTNGSLRIHRIECNIQWISNLFPKDSLASSHYKPYGQIISYRIFFGCKRKLYSISII</sequence>
<dbReference type="VEuPathDB" id="VectorBase:SSCA006334"/>